<evidence type="ECO:0000256" key="2">
    <source>
        <dbReference type="SAM" id="SignalP"/>
    </source>
</evidence>
<keyword evidence="2" id="KW-0732">Signal</keyword>
<evidence type="ECO:0000313" key="4">
    <source>
        <dbReference type="Proteomes" id="UP000076532"/>
    </source>
</evidence>
<dbReference type="InterPro" id="IPR036514">
    <property type="entry name" value="SGNH_hydro_sf"/>
</dbReference>
<dbReference type="CDD" id="cd01846">
    <property type="entry name" value="fatty_acyltransferase_like"/>
    <property type="match status" value="1"/>
</dbReference>
<evidence type="ECO:0000313" key="3">
    <source>
        <dbReference type="EMBL" id="KZP29764.1"/>
    </source>
</evidence>
<dbReference type="STRING" id="436010.A0A166SS63"/>
<feature type="signal peptide" evidence="2">
    <location>
        <begin position="1"/>
        <end position="17"/>
    </location>
</feature>
<dbReference type="SUPFAM" id="SSF52266">
    <property type="entry name" value="SGNH hydrolase"/>
    <property type="match status" value="1"/>
</dbReference>
<reference evidence="3 4" key="1">
    <citation type="journal article" date="2016" name="Mol. Biol. Evol.">
        <title>Comparative Genomics of Early-Diverging Mushroom-Forming Fungi Provides Insights into the Origins of Lignocellulose Decay Capabilities.</title>
        <authorList>
            <person name="Nagy L.G."/>
            <person name="Riley R."/>
            <person name="Tritt A."/>
            <person name="Adam C."/>
            <person name="Daum C."/>
            <person name="Floudas D."/>
            <person name="Sun H."/>
            <person name="Yadav J.S."/>
            <person name="Pangilinan J."/>
            <person name="Larsson K.H."/>
            <person name="Matsuura K."/>
            <person name="Barry K."/>
            <person name="Labutti K."/>
            <person name="Kuo R."/>
            <person name="Ohm R.A."/>
            <person name="Bhattacharya S.S."/>
            <person name="Shirouzu T."/>
            <person name="Yoshinaga Y."/>
            <person name="Martin F.M."/>
            <person name="Grigoriev I.V."/>
            <person name="Hibbett D.S."/>
        </authorList>
    </citation>
    <scope>NUCLEOTIDE SEQUENCE [LARGE SCALE GENOMIC DNA]</scope>
    <source>
        <strain evidence="3 4">CBS 109695</strain>
    </source>
</reference>
<dbReference type="PANTHER" id="PTHR45648">
    <property type="entry name" value="GDSL LIPASE/ACYLHYDROLASE FAMILY PROTEIN (AFU_ORTHOLOGUE AFUA_4G14700)"/>
    <property type="match status" value="1"/>
</dbReference>
<keyword evidence="1" id="KW-0378">Hydrolase</keyword>
<dbReference type="Gene3D" id="3.40.50.1110">
    <property type="entry name" value="SGNH hydrolase"/>
    <property type="match status" value="1"/>
</dbReference>
<dbReference type="PANTHER" id="PTHR45648:SF22">
    <property type="entry name" value="GDSL LIPASE_ACYLHYDROLASE FAMILY PROTEIN (AFU_ORTHOLOGUE AFUA_4G14700)"/>
    <property type="match status" value="1"/>
</dbReference>
<gene>
    <name evidence="3" type="ORF">FIBSPDRAFT_815864</name>
</gene>
<organism evidence="3 4">
    <name type="scientific">Athelia psychrophila</name>
    <dbReference type="NCBI Taxonomy" id="1759441"/>
    <lineage>
        <taxon>Eukaryota</taxon>
        <taxon>Fungi</taxon>
        <taxon>Dikarya</taxon>
        <taxon>Basidiomycota</taxon>
        <taxon>Agaricomycotina</taxon>
        <taxon>Agaricomycetes</taxon>
        <taxon>Agaricomycetidae</taxon>
        <taxon>Atheliales</taxon>
        <taxon>Atheliaceae</taxon>
        <taxon>Athelia</taxon>
    </lineage>
</organism>
<dbReference type="AlphaFoldDB" id="A0A166SS63"/>
<dbReference type="Proteomes" id="UP000076532">
    <property type="component" value="Unassembled WGS sequence"/>
</dbReference>
<protein>
    <submittedName>
        <fullName evidence="3">Carbohydrate esterase family 16 protein</fullName>
    </submittedName>
</protein>
<dbReference type="InterPro" id="IPR001087">
    <property type="entry name" value="GDSL"/>
</dbReference>
<dbReference type="OrthoDB" id="1600564at2759"/>
<dbReference type="InterPro" id="IPR051058">
    <property type="entry name" value="GDSL_Est/Lipase"/>
</dbReference>
<proteinExistence type="predicted"/>
<keyword evidence="4" id="KW-1185">Reference proteome</keyword>
<sequence>MLVSLSLIASCLSAASAVTIKGAAKPNYWFSFGDSYTTTGFIVNETLPAVGNPLGNPAYPGYTGGGGSNWVDVDTTVYNKSLILTYNYAYGGATINASLVTPYLPTVLSLIDQVNEFLDTAAKKPASTPWTSEDSLFSIWIGINDIGNSYGNSGSRSAFSDLLLNQEFALVEKLVNIRLSLNSAAGARNFLWVNVPPIDRSPLMLAEPASAQKVEKGVIADFNQQLAAKIHAFELEHPGIKTYLWDSNAAFTAILDDLPKYGFVNNATAFGDTGDFWGNNYHPSSAANDIFGQEVASLLQSTVWW</sequence>
<dbReference type="EMBL" id="KV417497">
    <property type="protein sequence ID" value="KZP29764.1"/>
    <property type="molecule type" value="Genomic_DNA"/>
</dbReference>
<name>A0A166SS63_9AGAM</name>
<dbReference type="GO" id="GO:0016788">
    <property type="term" value="F:hydrolase activity, acting on ester bonds"/>
    <property type="evidence" value="ECO:0007669"/>
    <property type="project" value="InterPro"/>
</dbReference>
<feature type="chain" id="PRO_5007879652" evidence="2">
    <location>
        <begin position="18"/>
        <end position="305"/>
    </location>
</feature>
<dbReference type="Pfam" id="PF00657">
    <property type="entry name" value="Lipase_GDSL"/>
    <property type="match status" value="1"/>
</dbReference>
<evidence type="ECO:0000256" key="1">
    <source>
        <dbReference type="ARBA" id="ARBA00022801"/>
    </source>
</evidence>
<accession>A0A166SS63</accession>